<sequence>MKKFSLKALGAAILSLGLVVAGAALPANAGTLTSASVTSTGTIGTSGTNAYPITVAATTITATGQFVITLPTGWTPTFFGGPTCGGITLTGINITNTGCNVSGNVITLYGSDGNTSAPIPTGAKTVTFAVGKLNTAAARDFVLASSNSGTAVDSVTVTLASASSSYTVTFNSNGGSGAMADQSASSATALSANAFTRSGYTFAGWNTAADGSGTAYADGDSFPFSANATLYAQWTATLATTGFDAAPYLYGGLALALTGGALMLIARRKQSN</sequence>
<dbReference type="InterPro" id="IPR013378">
    <property type="entry name" value="InlB-like_B-rpt"/>
</dbReference>
<dbReference type="EMBL" id="AP017457">
    <property type="protein sequence ID" value="BAU99556.1"/>
    <property type="molecule type" value="Genomic_DNA"/>
</dbReference>
<keyword evidence="3" id="KW-0732">Signal</keyword>
<dbReference type="KEGG" id="amin:AUMI_110140"/>
<evidence type="ECO:0000256" key="3">
    <source>
        <dbReference type="SAM" id="SignalP"/>
    </source>
</evidence>
<feature type="chain" id="PRO_5039538825" evidence="3">
    <location>
        <begin position="30"/>
        <end position="272"/>
    </location>
</feature>
<dbReference type="Pfam" id="PF09479">
    <property type="entry name" value="Flg_new"/>
    <property type="match status" value="1"/>
</dbReference>
<keyword evidence="2" id="KW-0472">Membrane</keyword>
<protein>
    <submittedName>
        <fullName evidence="4">Uncharacterized protein</fullName>
    </submittedName>
</protein>
<dbReference type="OrthoDB" id="2078652at2"/>
<dbReference type="Proteomes" id="UP000243847">
    <property type="component" value="Chromosome sequence1"/>
</dbReference>
<reference evidence="4 5" key="1">
    <citation type="journal article" date="2016" name="Genome Announc.">
        <title>Complete Genome Sequence of Aurantimicrobium minutum Type Strain KNCT, a Planktonic Ultramicrobacterium Isolated from River Water.</title>
        <authorList>
            <person name="Nakai R."/>
            <person name="Fujisawa T."/>
            <person name="Nakamura Y."/>
            <person name="Nishide H."/>
            <person name="Uchiyama I."/>
            <person name="Baba T."/>
            <person name="Toyoda A."/>
            <person name="Fujiyama A."/>
            <person name="Naganuma T."/>
            <person name="Niki H."/>
        </authorList>
    </citation>
    <scope>NUCLEOTIDE SEQUENCE [LARGE SCALE GENOMIC DNA]</scope>
    <source>
        <strain evidence="4 5">KNC</strain>
    </source>
</reference>
<evidence type="ECO:0000256" key="2">
    <source>
        <dbReference type="SAM" id="Phobius"/>
    </source>
</evidence>
<dbReference type="AlphaFoldDB" id="A0A173LX41"/>
<keyword evidence="2" id="KW-0812">Transmembrane</keyword>
<dbReference type="GeneID" id="80452208"/>
<evidence type="ECO:0000313" key="4">
    <source>
        <dbReference type="EMBL" id="BAU99556.1"/>
    </source>
</evidence>
<accession>A0A173LX41</accession>
<feature type="signal peptide" evidence="3">
    <location>
        <begin position="1"/>
        <end position="29"/>
    </location>
</feature>
<proteinExistence type="predicted"/>
<evidence type="ECO:0000256" key="1">
    <source>
        <dbReference type="ARBA" id="ARBA00004196"/>
    </source>
</evidence>
<name>A0A173LX41_9MICO</name>
<comment type="subcellular location">
    <subcellularLocation>
        <location evidence="1">Cell envelope</location>
    </subcellularLocation>
</comment>
<dbReference type="GO" id="GO:0030313">
    <property type="term" value="C:cell envelope"/>
    <property type="evidence" value="ECO:0007669"/>
    <property type="project" value="UniProtKB-SubCell"/>
</dbReference>
<keyword evidence="2" id="KW-1133">Transmembrane helix</keyword>
<gene>
    <name evidence="4" type="ORF">AUMI_110140</name>
</gene>
<feature type="transmembrane region" description="Helical" evidence="2">
    <location>
        <begin position="248"/>
        <end position="266"/>
    </location>
</feature>
<dbReference type="RefSeq" id="WP_096382106.1">
    <property type="nucleotide sequence ID" value="NZ_AP017457.1"/>
</dbReference>
<dbReference type="Gene3D" id="2.60.40.4270">
    <property type="entry name" value="Listeria-Bacteroides repeat domain"/>
    <property type="match status" value="1"/>
</dbReference>
<evidence type="ECO:0000313" key="5">
    <source>
        <dbReference type="Proteomes" id="UP000243847"/>
    </source>
</evidence>
<organism evidence="4 5">
    <name type="scientific">Aurantimicrobium minutum</name>
    <dbReference type="NCBI Taxonomy" id="708131"/>
    <lineage>
        <taxon>Bacteria</taxon>
        <taxon>Bacillati</taxon>
        <taxon>Actinomycetota</taxon>
        <taxon>Actinomycetes</taxon>
        <taxon>Micrococcales</taxon>
        <taxon>Microbacteriaceae</taxon>
        <taxon>Aurantimicrobium</taxon>
    </lineage>
</organism>
<dbReference type="InterPro" id="IPR042229">
    <property type="entry name" value="Listeria/Bacterioides_rpt_sf"/>
</dbReference>